<dbReference type="Proteomes" id="UP000198809">
    <property type="component" value="Unassembled WGS sequence"/>
</dbReference>
<evidence type="ECO:0000256" key="1">
    <source>
        <dbReference type="ARBA" id="ARBA00007074"/>
    </source>
</evidence>
<dbReference type="Gene3D" id="3.90.1720.10">
    <property type="entry name" value="endopeptidase domain like (from Nostoc punctiforme)"/>
    <property type="match status" value="1"/>
</dbReference>
<sequence>MRGRHIKKKLAAAALGLVMAFTLGSGSAFADSKMDTVIAKTLGTSYKTGGMSTAGFDCSGFTKYVYKKMGLTLPRTSKAQFKVGTSVSRSKLRSGDLVFFNTLGSGVSHVGIYVGNGKFAQSSSSRGVTISSLSQSYWANRYVGAKRVMSTKAYQTVAYD</sequence>
<comment type="similarity">
    <text evidence="1">Belongs to the peptidase C40 family.</text>
</comment>
<dbReference type="PANTHER" id="PTHR47053:SF1">
    <property type="entry name" value="MUREIN DD-ENDOPEPTIDASE MEPH-RELATED"/>
    <property type="match status" value="1"/>
</dbReference>
<gene>
    <name evidence="7" type="ORF">SAMN04487895_12914</name>
</gene>
<dbReference type="GO" id="GO:0006508">
    <property type="term" value="P:proteolysis"/>
    <property type="evidence" value="ECO:0007669"/>
    <property type="project" value="UniProtKB-KW"/>
</dbReference>
<protein>
    <submittedName>
        <fullName evidence="7">NlpC/P60 family protein</fullName>
    </submittedName>
</protein>
<evidence type="ECO:0000256" key="5">
    <source>
        <dbReference type="SAM" id="SignalP"/>
    </source>
</evidence>
<dbReference type="STRING" id="1333845.SAMN04487895_12914"/>
<dbReference type="InterPro" id="IPR000064">
    <property type="entry name" value="NLP_P60_dom"/>
</dbReference>
<dbReference type="AlphaFoldDB" id="A0A1H8VYK8"/>
<keyword evidence="3" id="KW-0378">Hydrolase</keyword>
<dbReference type="PANTHER" id="PTHR47053">
    <property type="entry name" value="MUREIN DD-ENDOPEPTIDASE MEPH-RELATED"/>
    <property type="match status" value="1"/>
</dbReference>
<evidence type="ECO:0000259" key="6">
    <source>
        <dbReference type="PROSITE" id="PS51935"/>
    </source>
</evidence>
<keyword evidence="2" id="KW-0645">Protease</keyword>
<dbReference type="InterPro" id="IPR038765">
    <property type="entry name" value="Papain-like_cys_pep_sf"/>
</dbReference>
<dbReference type="GO" id="GO:0008234">
    <property type="term" value="F:cysteine-type peptidase activity"/>
    <property type="evidence" value="ECO:0007669"/>
    <property type="project" value="UniProtKB-KW"/>
</dbReference>
<dbReference type="EMBL" id="FODH01000029">
    <property type="protein sequence ID" value="SEP20481.1"/>
    <property type="molecule type" value="Genomic_DNA"/>
</dbReference>
<name>A0A1H8VYK8_9BACL</name>
<evidence type="ECO:0000256" key="3">
    <source>
        <dbReference type="ARBA" id="ARBA00022801"/>
    </source>
</evidence>
<keyword evidence="4" id="KW-0788">Thiol protease</keyword>
<dbReference type="InterPro" id="IPR051202">
    <property type="entry name" value="Peptidase_C40"/>
</dbReference>
<evidence type="ECO:0000313" key="8">
    <source>
        <dbReference type="Proteomes" id="UP000198809"/>
    </source>
</evidence>
<proteinExistence type="inferred from homology"/>
<dbReference type="PROSITE" id="PS51935">
    <property type="entry name" value="NLPC_P60"/>
    <property type="match status" value="1"/>
</dbReference>
<dbReference type="SUPFAM" id="SSF54001">
    <property type="entry name" value="Cysteine proteinases"/>
    <property type="match status" value="1"/>
</dbReference>
<evidence type="ECO:0000256" key="4">
    <source>
        <dbReference type="ARBA" id="ARBA00022807"/>
    </source>
</evidence>
<dbReference type="Pfam" id="PF00877">
    <property type="entry name" value="NLPC_P60"/>
    <property type="match status" value="1"/>
</dbReference>
<feature type="signal peptide" evidence="5">
    <location>
        <begin position="1"/>
        <end position="30"/>
    </location>
</feature>
<organism evidence="7 8">
    <name type="scientific">Paenibacillus sophorae</name>
    <dbReference type="NCBI Taxonomy" id="1333845"/>
    <lineage>
        <taxon>Bacteria</taxon>
        <taxon>Bacillati</taxon>
        <taxon>Bacillota</taxon>
        <taxon>Bacilli</taxon>
        <taxon>Bacillales</taxon>
        <taxon>Paenibacillaceae</taxon>
        <taxon>Paenibacillus</taxon>
    </lineage>
</organism>
<evidence type="ECO:0000313" key="7">
    <source>
        <dbReference type="EMBL" id="SEP20481.1"/>
    </source>
</evidence>
<feature type="chain" id="PRO_5011582650" evidence="5">
    <location>
        <begin position="31"/>
        <end position="160"/>
    </location>
</feature>
<accession>A0A1H8VYK8</accession>
<feature type="domain" description="NlpC/P60" evidence="6">
    <location>
        <begin position="27"/>
        <end position="149"/>
    </location>
</feature>
<evidence type="ECO:0000256" key="2">
    <source>
        <dbReference type="ARBA" id="ARBA00022670"/>
    </source>
</evidence>
<reference evidence="7 8" key="1">
    <citation type="submission" date="2016-10" db="EMBL/GenBank/DDBJ databases">
        <authorList>
            <person name="de Groot N.N."/>
        </authorList>
    </citation>
    <scope>NUCLEOTIDE SEQUENCE [LARGE SCALE GENOMIC DNA]</scope>
    <source>
        <strain evidence="7 8">CGMCC 1.10238</strain>
    </source>
</reference>
<keyword evidence="5" id="KW-0732">Signal</keyword>